<proteinExistence type="predicted"/>
<sequence>MFFWPISQPISDVTLKIACFAVSAESKSRDVLWHFEHNIATYWPSRRDPIGTAVDEFAPSRFGADTANTEARGHARPRSCY</sequence>
<gene>
    <name evidence="1" type="ORF">CNECB9_2280004</name>
</gene>
<name>A0A1K0J800_CUPNE</name>
<organism evidence="1">
    <name type="scientific">Cupriavidus necator</name>
    <name type="common">Alcaligenes eutrophus</name>
    <name type="synonym">Ralstonia eutropha</name>
    <dbReference type="NCBI Taxonomy" id="106590"/>
    <lineage>
        <taxon>Bacteria</taxon>
        <taxon>Pseudomonadati</taxon>
        <taxon>Pseudomonadota</taxon>
        <taxon>Betaproteobacteria</taxon>
        <taxon>Burkholderiales</taxon>
        <taxon>Burkholderiaceae</taxon>
        <taxon>Cupriavidus</taxon>
    </lineage>
</organism>
<dbReference type="AlphaFoldDB" id="A0A1K0J800"/>
<protein>
    <submittedName>
        <fullName evidence="1">Uncharacterized protein</fullName>
    </submittedName>
</protein>
<evidence type="ECO:0000313" key="1">
    <source>
        <dbReference type="EMBL" id="SCU75208.1"/>
    </source>
</evidence>
<dbReference type="EMBL" id="FMSH01000144">
    <property type="protein sequence ID" value="SCU75208.1"/>
    <property type="molecule type" value="Genomic_DNA"/>
</dbReference>
<reference evidence="1" key="1">
    <citation type="submission" date="2016-09" db="EMBL/GenBank/DDBJ databases">
        <authorList>
            <person name="Capua I."/>
            <person name="De Benedictis P."/>
            <person name="Joannis T."/>
            <person name="Lombin L.H."/>
            <person name="Cattoli G."/>
        </authorList>
    </citation>
    <scope>NUCLEOTIDE SEQUENCE</scope>
    <source>
        <strain evidence="1">B9</strain>
    </source>
</reference>
<accession>A0A1K0J800</accession>